<keyword evidence="2" id="KW-0560">Oxidoreductase</keyword>
<dbReference type="AlphaFoldDB" id="A0A2G8SPL4"/>
<dbReference type="Gene3D" id="3.40.50.720">
    <property type="entry name" value="NAD(P)-binding Rossmann-like Domain"/>
    <property type="match status" value="1"/>
</dbReference>
<dbReference type="SMART" id="SM00829">
    <property type="entry name" value="PKS_ER"/>
    <property type="match status" value="1"/>
</dbReference>
<accession>A0A2G8SPL4</accession>
<protein>
    <recommendedName>
        <fullName evidence="4">Probable quinone oxidoreductase</fullName>
    </recommendedName>
    <alternativeName>
        <fullName evidence="3">NADPH:quinone reductase</fullName>
    </alternativeName>
</protein>
<dbReference type="Pfam" id="PF00107">
    <property type="entry name" value="ADH_zinc_N"/>
    <property type="match status" value="1"/>
</dbReference>
<dbReference type="GO" id="GO:0035925">
    <property type="term" value="F:mRNA 3'-UTR AU-rich region binding"/>
    <property type="evidence" value="ECO:0007669"/>
    <property type="project" value="TreeGrafter"/>
</dbReference>
<organism evidence="6 7">
    <name type="scientific">Ganoderma sinense ZZ0214-1</name>
    <dbReference type="NCBI Taxonomy" id="1077348"/>
    <lineage>
        <taxon>Eukaryota</taxon>
        <taxon>Fungi</taxon>
        <taxon>Dikarya</taxon>
        <taxon>Basidiomycota</taxon>
        <taxon>Agaricomycotina</taxon>
        <taxon>Agaricomycetes</taxon>
        <taxon>Polyporales</taxon>
        <taxon>Polyporaceae</taxon>
        <taxon>Ganoderma</taxon>
    </lineage>
</organism>
<dbReference type="InterPro" id="IPR047618">
    <property type="entry name" value="QOR-like"/>
</dbReference>
<keyword evidence="1" id="KW-0521">NADP</keyword>
<dbReference type="Gene3D" id="3.90.180.10">
    <property type="entry name" value="Medium-chain alcohol dehydrogenases, catalytic domain"/>
    <property type="match status" value="1"/>
</dbReference>
<dbReference type="PANTHER" id="PTHR48106">
    <property type="entry name" value="QUINONE OXIDOREDUCTASE PIG3-RELATED"/>
    <property type="match status" value="1"/>
</dbReference>
<dbReference type="FunFam" id="3.40.50.720:FF:000053">
    <property type="entry name" value="Quinone oxidoreductase 1"/>
    <property type="match status" value="1"/>
</dbReference>
<dbReference type="GO" id="GO:0070402">
    <property type="term" value="F:NADPH binding"/>
    <property type="evidence" value="ECO:0007669"/>
    <property type="project" value="TreeGrafter"/>
</dbReference>
<dbReference type="Pfam" id="PF08240">
    <property type="entry name" value="ADH_N"/>
    <property type="match status" value="1"/>
</dbReference>
<dbReference type="Proteomes" id="UP000230002">
    <property type="component" value="Unassembled WGS sequence"/>
</dbReference>
<dbReference type="SUPFAM" id="SSF50129">
    <property type="entry name" value="GroES-like"/>
    <property type="match status" value="1"/>
</dbReference>
<dbReference type="SUPFAM" id="SSF51735">
    <property type="entry name" value="NAD(P)-binding Rossmann-fold domains"/>
    <property type="match status" value="1"/>
</dbReference>
<evidence type="ECO:0000256" key="2">
    <source>
        <dbReference type="ARBA" id="ARBA00023002"/>
    </source>
</evidence>
<keyword evidence="7" id="KW-1185">Reference proteome</keyword>
<dbReference type="EMBL" id="AYKW01000003">
    <property type="protein sequence ID" value="PIL35709.1"/>
    <property type="molecule type" value="Genomic_DNA"/>
</dbReference>
<feature type="domain" description="Enoyl reductase (ER)" evidence="5">
    <location>
        <begin position="18"/>
        <end position="336"/>
    </location>
</feature>
<dbReference type="STRING" id="1077348.A0A2G8SPL4"/>
<evidence type="ECO:0000256" key="4">
    <source>
        <dbReference type="ARBA" id="ARBA00070796"/>
    </source>
</evidence>
<proteinExistence type="predicted"/>
<dbReference type="InterPro" id="IPR036291">
    <property type="entry name" value="NAD(P)-bd_dom_sf"/>
</dbReference>
<comment type="caution">
    <text evidence="6">The sequence shown here is derived from an EMBL/GenBank/DDBJ whole genome shotgun (WGS) entry which is preliminary data.</text>
</comment>
<dbReference type="InterPro" id="IPR011032">
    <property type="entry name" value="GroES-like_sf"/>
</dbReference>
<evidence type="ECO:0000313" key="6">
    <source>
        <dbReference type="EMBL" id="PIL35709.1"/>
    </source>
</evidence>
<dbReference type="CDD" id="cd05286">
    <property type="entry name" value="QOR2"/>
    <property type="match status" value="1"/>
</dbReference>
<evidence type="ECO:0000313" key="7">
    <source>
        <dbReference type="Proteomes" id="UP000230002"/>
    </source>
</evidence>
<gene>
    <name evidence="6" type="ORF">GSI_02439</name>
</gene>
<sequence>MTFAFPSRITAVGISKPGGLDAIETLNLPFPSPEPNQLIVKVAYVGVNFFDIQQRAGLYPVPSLPAPLGQEAAGIVVALPSDEALLSSEGFKESGLEIESPAYFVPGAFAEYVTPDWSNAVLLPPSVSTREGAAAFAQGMTAITFTAEAYDVQPGDYVFVHTVAGGLGLWLTQIVKHLGGIVIGTTSTKEKAAVAKAHGADHVILYKDEDVVAHVLELTGGEGVHAIYDGVGKDTFQKNFEMIRFKGTIVSMGAASGALEPFDPRKLLRKNVKYVFPSASNYLRHPKNGRQYLTELYGLIASGVLEAVVSMEYPLTAEGVAQAQRDQSEGKSIGKAEDLYAGMGYIHWYYGQLAVE</sequence>
<dbReference type="OrthoDB" id="48317at2759"/>
<dbReference type="GO" id="GO:0005829">
    <property type="term" value="C:cytosol"/>
    <property type="evidence" value="ECO:0007669"/>
    <property type="project" value="TreeGrafter"/>
</dbReference>
<evidence type="ECO:0000259" key="5">
    <source>
        <dbReference type="SMART" id="SM00829"/>
    </source>
</evidence>
<dbReference type="InterPro" id="IPR013154">
    <property type="entry name" value="ADH-like_N"/>
</dbReference>
<dbReference type="PANTHER" id="PTHR48106:SF13">
    <property type="entry name" value="QUINONE OXIDOREDUCTASE-RELATED"/>
    <property type="match status" value="1"/>
</dbReference>
<name>A0A2G8SPL4_9APHY</name>
<dbReference type="InterPro" id="IPR013149">
    <property type="entry name" value="ADH-like_C"/>
</dbReference>
<dbReference type="InterPro" id="IPR020843">
    <property type="entry name" value="ER"/>
</dbReference>
<evidence type="ECO:0000256" key="1">
    <source>
        <dbReference type="ARBA" id="ARBA00022857"/>
    </source>
</evidence>
<evidence type="ECO:0000256" key="3">
    <source>
        <dbReference type="ARBA" id="ARBA00043088"/>
    </source>
</evidence>
<dbReference type="GO" id="GO:0003960">
    <property type="term" value="F:quinone reductase (NADPH) activity"/>
    <property type="evidence" value="ECO:0007669"/>
    <property type="project" value="InterPro"/>
</dbReference>
<reference evidence="6 7" key="1">
    <citation type="journal article" date="2015" name="Sci. Rep.">
        <title>Chromosome-level genome map provides insights into diverse defense mechanisms in the medicinal fungus Ganoderma sinense.</title>
        <authorList>
            <person name="Zhu Y."/>
            <person name="Xu J."/>
            <person name="Sun C."/>
            <person name="Zhou S."/>
            <person name="Xu H."/>
            <person name="Nelson D.R."/>
            <person name="Qian J."/>
            <person name="Song J."/>
            <person name="Luo H."/>
            <person name="Xiang L."/>
            <person name="Li Y."/>
            <person name="Xu Z."/>
            <person name="Ji A."/>
            <person name="Wang L."/>
            <person name="Lu S."/>
            <person name="Hayward A."/>
            <person name="Sun W."/>
            <person name="Li X."/>
            <person name="Schwartz D.C."/>
            <person name="Wang Y."/>
            <person name="Chen S."/>
        </authorList>
    </citation>
    <scope>NUCLEOTIDE SEQUENCE [LARGE SCALE GENOMIC DNA]</scope>
    <source>
        <strain evidence="6 7">ZZ0214-1</strain>
    </source>
</reference>